<dbReference type="InterPro" id="IPR029044">
    <property type="entry name" value="Nucleotide-diphossugar_trans"/>
</dbReference>
<keyword evidence="2" id="KW-0808">Transferase</keyword>
<accession>A0A2A4X5F0</accession>
<name>A0A2A4X5F0_9GAMM</name>
<dbReference type="GO" id="GO:0016740">
    <property type="term" value="F:transferase activity"/>
    <property type="evidence" value="ECO:0007669"/>
    <property type="project" value="UniProtKB-KW"/>
</dbReference>
<organism evidence="2 3">
    <name type="scientific">SAR86 cluster bacterium</name>
    <dbReference type="NCBI Taxonomy" id="2030880"/>
    <lineage>
        <taxon>Bacteria</taxon>
        <taxon>Pseudomonadati</taxon>
        <taxon>Pseudomonadota</taxon>
        <taxon>Gammaproteobacteria</taxon>
        <taxon>SAR86 cluster</taxon>
    </lineage>
</organism>
<dbReference type="PANTHER" id="PTHR43685:SF2">
    <property type="entry name" value="GLYCOSYLTRANSFERASE 2-LIKE DOMAIN-CONTAINING PROTEIN"/>
    <property type="match status" value="1"/>
</dbReference>
<evidence type="ECO:0000259" key="1">
    <source>
        <dbReference type="Pfam" id="PF00535"/>
    </source>
</evidence>
<feature type="domain" description="Glycosyltransferase 2-like" evidence="1">
    <location>
        <begin position="7"/>
        <end position="114"/>
    </location>
</feature>
<comment type="caution">
    <text evidence="2">The sequence shown here is derived from an EMBL/GenBank/DDBJ whole genome shotgun (WGS) entry which is preliminary data.</text>
</comment>
<dbReference type="InterPro" id="IPR050834">
    <property type="entry name" value="Glycosyltransf_2"/>
</dbReference>
<dbReference type="EMBL" id="NVUL01000043">
    <property type="protein sequence ID" value="PCI77736.1"/>
    <property type="molecule type" value="Genomic_DNA"/>
</dbReference>
<dbReference type="InterPro" id="IPR001173">
    <property type="entry name" value="Glyco_trans_2-like"/>
</dbReference>
<dbReference type="PANTHER" id="PTHR43685">
    <property type="entry name" value="GLYCOSYLTRANSFERASE"/>
    <property type="match status" value="1"/>
</dbReference>
<gene>
    <name evidence="2" type="ORF">COB20_07420</name>
</gene>
<protein>
    <submittedName>
        <fullName evidence="2">Glycosyl transferase</fullName>
    </submittedName>
</protein>
<evidence type="ECO:0000313" key="3">
    <source>
        <dbReference type="Proteomes" id="UP000218767"/>
    </source>
</evidence>
<dbReference type="SUPFAM" id="SSF53448">
    <property type="entry name" value="Nucleotide-diphospho-sugar transferases"/>
    <property type="match status" value="1"/>
</dbReference>
<evidence type="ECO:0000313" key="2">
    <source>
        <dbReference type="EMBL" id="PCI77736.1"/>
    </source>
</evidence>
<sequence>MNDTVAVIIPTYNRVALLGRALESVTTQSRQADEVCVVDDGSIDGTEELVKDHYPDTIYIKQENSGVSSARNKGVEATTSQYLSFLDSDDEWLPKKLETQMSALQAEPDFRLVHSDEIWVRNGKRVNQMDKHRKRGGELFARCLPLCVISPSSVVLERSLYVELGGFDESLPACEDYDLWLRLCSREQVLFIDTPLLKKYGGHEDQLSRQYWGMDRFRVQSLVKLLNTGVLKDEQERLAKITLLEKVEILRNGAAKRGKTESAEYYEQLLINFSEVASES</sequence>
<reference evidence="3" key="1">
    <citation type="submission" date="2017-08" db="EMBL/GenBank/DDBJ databases">
        <title>A dynamic microbial community with high functional redundancy inhabits the cold, oxic subseafloor aquifer.</title>
        <authorList>
            <person name="Tully B.J."/>
            <person name="Wheat C.G."/>
            <person name="Glazer B.T."/>
            <person name="Huber J.A."/>
        </authorList>
    </citation>
    <scope>NUCLEOTIDE SEQUENCE [LARGE SCALE GENOMIC DNA]</scope>
</reference>
<proteinExistence type="predicted"/>
<dbReference type="Pfam" id="PF00535">
    <property type="entry name" value="Glycos_transf_2"/>
    <property type="match status" value="1"/>
</dbReference>
<dbReference type="Gene3D" id="3.90.550.10">
    <property type="entry name" value="Spore Coat Polysaccharide Biosynthesis Protein SpsA, Chain A"/>
    <property type="match status" value="1"/>
</dbReference>
<dbReference type="AlphaFoldDB" id="A0A2A4X5F0"/>
<dbReference type="Proteomes" id="UP000218767">
    <property type="component" value="Unassembled WGS sequence"/>
</dbReference>
<dbReference type="CDD" id="cd00761">
    <property type="entry name" value="Glyco_tranf_GTA_type"/>
    <property type="match status" value="1"/>
</dbReference>